<dbReference type="PANTHER" id="PTHR46038">
    <property type="entry name" value="EXPRESSED PROTEIN-RELATED"/>
    <property type="match status" value="1"/>
</dbReference>
<dbReference type="InterPro" id="IPR005069">
    <property type="entry name" value="Nucl-diP-sugar_transferase"/>
</dbReference>
<evidence type="ECO:0000313" key="5">
    <source>
        <dbReference type="Proteomes" id="UP000295252"/>
    </source>
</evidence>
<feature type="domain" description="Nucleotide-diphospho-sugar transferase" evidence="3">
    <location>
        <begin position="375"/>
        <end position="573"/>
    </location>
</feature>
<dbReference type="InParanoid" id="A0A068UTW7"/>
<dbReference type="EC" id="2.4.2.-" evidence="2"/>
<dbReference type="PANTHER" id="PTHR46038:SF58">
    <property type="entry name" value="GLYCOSYLTRANSFERASE"/>
    <property type="match status" value="1"/>
</dbReference>
<dbReference type="AlphaFoldDB" id="A0A068UTW7"/>
<keyword evidence="2" id="KW-0735">Signal-anchor</keyword>
<name>A0A068UTW7_COFCA</name>
<comment type="subcellular location">
    <subcellularLocation>
        <location evidence="2">Golgi apparatus membrane</location>
        <topology evidence="2">Single-pass type II membrane protein</topology>
    </subcellularLocation>
</comment>
<dbReference type="SUPFAM" id="SSF53448">
    <property type="entry name" value="Nucleotide-diphospho-sugar transferases"/>
    <property type="match status" value="2"/>
</dbReference>
<protein>
    <recommendedName>
        <fullName evidence="2">Glycosyltransferase</fullName>
        <ecNumber evidence="2">2.4.2.-</ecNumber>
    </recommendedName>
</protein>
<accession>A0A068UTW7</accession>
<dbReference type="GO" id="GO:0071555">
    <property type="term" value="P:cell wall organization"/>
    <property type="evidence" value="ECO:0007669"/>
    <property type="project" value="UniProtKB-KW"/>
</dbReference>
<dbReference type="InterPro" id="IPR044821">
    <property type="entry name" value="At1g28695/At4g15970-like"/>
</dbReference>
<dbReference type="Gramene" id="CDP11717">
    <property type="protein sequence ID" value="CDP11717"/>
    <property type="gene ID" value="GSCOC_T00034186001"/>
</dbReference>
<comment type="similarity">
    <text evidence="1 2">Belongs to the glycosyltransferase 77 family.</text>
</comment>
<keyword evidence="2" id="KW-0961">Cell wall biogenesis/degradation</keyword>
<dbReference type="PhylomeDB" id="A0A068UTW7"/>
<dbReference type="GO" id="GO:0000139">
    <property type="term" value="C:Golgi membrane"/>
    <property type="evidence" value="ECO:0007669"/>
    <property type="project" value="UniProtKB-SubCell"/>
</dbReference>
<evidence type="ECO:0000256" key="1">
    <source>
        <dbReference type="ARBA" id="ARBA00007033"/>
    </source>
</evidence>
<keyword evidence="2" id="KW-0333">Golgi apparatus</keyword>
<proteinExistence type="inferred from homology"/>
<sequence>MVTRTVIITTVNAAWTAPNSIFDLFLEGFRSGNQTQALLNHLVVGAMDQKAYSRCLELHPHCIALTTEGVDFSGKADFMSEDYLKIVWRKLEFQRTILEMGYSFIFTDADILWFRDPFQRFYSDADFQIACDHFGFNSTDLNNSPNSGFIYVRSNNMTIQFYKFWCKSREAYPSNHDQDALNMIKFDPFISKIGLKIRFLDTAYFGGICEPSKDLNLVCTMHANCCTSLERKAHDLQMMTDDWKIYMTKPGNRTEPHPWTSARYYQRISQSLLKRKRSVFLIRKATFPNNFDSLSFIIYRTHGYNVVSMPHFEDAYFEKANQENEETKLQNILSKAATVTKTVIITTVNAAWTAPNSIFDLFLEGLRSGNQTQALLNHLVVGAMDQKAYSRCLELHPHCIALTTKGVDFSGKANFMSEDYLKIVWRKLEFQRTVLEMGYSIIFTDADILWFRDPFQRFYSDADFQIACDHFGFNSTDLNNSPNSGFIYVRSNNMTIEFYNFWCKSREAYPSKHDQDVLNMIKFDPFISKIGLKIRFLATAYFGGICEPSKDLNVVCTMHANCCTSLERKAHDLQMMVDDWKIYMTKPGNRTEPHPWTSARYCSK</sequence>
<keyword evidence="2" id="KW-0808">Transferase</keyword>
<dbReference type="OrthoDB" id="540503at2759"/>
<dbReference type="OMA" id="NEAWIEP"/>
<dbReference type="GO" id="GO:0016757">
    <property type="term" value="F:glycosyltransferase activity"/>
    <property type="evidence" value="ECO:0007669"/>
    <property type="project" value="UniProtKB-KW"/>
</dbReference>
<dbReference type="Proteomes" id="UP000295252">
    <property type="component" value="Chromosome X"/>
</dbReference>
<feature type="domain" description="Nucleotide-diphospho-sugar transferase" evidence="3">
    <location>
        <begin position="38"/>
        <end position="236"/>
    </location>
</feature>
<dbReference type="Pfam" id="PF03407">
    <property type="entry name" value="Nucleotid_trans"/>
    <property type="match status" value="2"/>
</dbReference>
<keyword evidence="2" id="KW-0812">Transmembrane</keyword>
<gene>
    <name evidence="4" type="ORF">GSCOC_T00034186001</name>
</gene>
<evidence type="ECO:0000256" key="2">
    <source>
        <dbReference type="RuleBase" id="RU363055"/>
    </source>
</evidence>
<dbReference type="STRING" id="49390.A0A068UTW7"/>
<reference evidence="5" key="1">
    <citation type="journal article" date="2014" name="Science">
        <title>The coffee genome provides insight into the convergent evolution of caffeine biosynthesis.</title>
        <authorList>
            <person name="Denoeud F."/>
            <person name="Carretero-Paulet L."/>
            <person name="Dereeper A."/>
            <person name="Droc G."/>
            <person name="Guyot R."/>
            <person name="Pietrella M."/>
            <person name="Zheng C."/>
            <person name="Alberti A."/>
            <person name="Anthony F."/>
            <person name="Aprea G."/>
            <person name="Aury J.M."/>
            <person name="Bento P."/>
            <person name="Bernard M."/>
            <person name="Bocs S."/>
            <person name="Campa C."/>
            <person name="Cenci A."/>
            <person name="Combes M.C."/>
            <person name="Crouzillat D."/>
            <person name="Da Silva C."/>
            <person name="Daddiego L."/>
            <person name="De Bellis F."/>
            <person name="Dussert S."/>
            <person name="Garsmeur O."/>
            <person name="Gayraud T."/>
            <person name="Guignon V."/>
            <person name="Jahn K."/>
            <person name="Jamilloux V."/>
            <person name="Joet T."/>
            <person name="Labadie K."/>
            <person name="Lan T."/>
            <person name="Leclercq J."/>
            <person name="Lepelley M."/>
            <person name="Leroy T."/>
            <person name="Li L.T."/>
            <person name="Librado P."/>
            <person name="Lopez L."/>
            <person name="Munoz A."/>
            <person name="Noel B."/>
            <person name="Pallavicini A."/>
            <person name="Perrotta G."/>
            <person name="Poncet V."/>
            <person name="Pot D."/>
            <person name="Priyono X."/>
            <person name="Rigoreau M."/>
            <person name="Rouard M."/>
            <person name="Rozas J."/>
            <person name="Tranchant-Dubreuil C."/>
            <person name="VanBuren R."/>
            <person name="Zhang Q."/>
            <person name="Andrade A.C."/>
            <person name="Argout X."/>
            <person name="Bertrand B."/>
            <person name="de Kochko A."/>
            <person name="Graziosi G."/>
            <person name="Henry R.J."/>
            <person name="Jayarama X."/>
            <person name="Ming R."/>
            <person name="Nagai C."/>
            <person name="Rounsley S."/>
            <person name="Sankoff D."/>
            <person name="Giuliano G."/>
            <person name="Albert V.A."/>
            <person name="Wincker P."/>
            <person name="Lashermes P."/>
        </authorList>
    </citation>
    <scope>NUCLEOTIDE SEQUENCE [LARGE SCALE GENOMIC DNA]</scope>
    <source>
        <strain evidence="5">cv. DH200-94</strain>
    </source>
</reference>
<evidence type="ECO:0000259" key="3">
    <source>
        <dbReference type="Pfam" id="PF03407"/>
    </source>
</evidence>
<keyword evidence="2" id="KW-0328">Glycosyltransferase</keyword>
<organism evidence="4 5">
    <name type="scientific">Coffea canephora</name>
    <name type="common">Robusta coffee</name>
    <dbReference type="NCBI Taxonomy" id="49390"/>
    <lineage>
        <taxon>Eukaryota</taxon>
        <taxon>Viridiplantae</taxon>
        <taxon>Streptophyta</taxon>
        <taxon>Embryophyta</taxon>
        <taxon>Tracheophyta</taxon>
        <taxon>Spermatophyta</taxon>
        <taxon>Magnoliopsida</taxon>
        <taxon>eudicotyledons</taxon>
        <taxon>Gunneridae</taxon>
        <taxon>Pentapetalae</taxon>
        <taxon>asterids</taxon>
        <taxon>lamiids</taxon>
        <taxon>Gentianales</taxon>
        <taxon>Rubiaceae</taxon>
        <taxon>Ixoroideae</taxon>
        <taxon>Gardenieae complex</taxon>
        <taxon>Bertiereae - Coffeeae clade</taxon>
        <taxon>Coffeeae</taxon>
        <taxon>Coffea</taxon>
    </lineage>
</organism>
<dbReference type="InterPro" id="IPR029044">
    <property type="entry name" value="Nucleotide-diphossugar_trans"/>
</dbReference>
<dbReference type="EMBL" id="HG739143">
    <property type="protein sequence ID" value="CDP11717.1"/>
    <property type="molecule type" value="Genomic_DNA"/>
</dbReference>
<keyword evidence="5" id="KW-1185">Reference proteome</keyword>
<evidence type="ECO:0000313" key="4">
    <source>
        <dbReference type="EMBL" id="CDP11717.1"/>
    </source>
</evidence>